<dbReference type="SUPFAM" id="SSF53098">
    <property type="entry name" value="Ribonuclease H-like"/>
    <property type="match status" value="2"/>
</dbReference>
<dbReference type="SUPFAM" id="SSF56672">
    <property type="entry name" value="DNA/RNA polymerases"/>
    <property type="match status" value="1"/>
</dbReference>
<evidence type="ECO:0000313" key="19">
    <source>
        <dbReference type="EMBL" id="KAL1254328.1"/>
    </source>
</evidence>
<keyword evidence="4" id="KW-0548">Nucleotidyltransferase</keyword>
<keyword evidence="3" id="KW-0808">Transferase</keyword>
<evidence type="ECO:0000256" key="8">
    <source>
        <dbReference type="ARBA" id="ARBA00022842"/>
    </source>
</evidence>
<dbReference type="PROSITE" id="PS50879">
    <property type="entry name" value="RNASE_H_1"/>
    <property type="match status" value="1"/>
</dbReference>
<evidence type="ECO:0000256" key="13">
    <source>
        <dbReference type="ARBA" id="ARBA00039658"/>
    </source>
</evidence>
<dbReference type="CDD" id="cd01647">
    <property type="entry name" value="RT_LTR"/>
    <property type="match status" value="1"/>
</dbReference>
<evidence type="ECO:0000259" key="16">
    <source>
        <dbReference type="PROSITE" id="PS50878"/>
    </source>
</evidence>
<feature type="domain" description="RNase H type-1" evidence="17">
    <location>
        <begin position="1120"/>
        <end position="1272"/>
    </location>
</feature>
<dbReference type="Gene3D" id="2.40.70.10">
    <property type="entry name" value="Acid Proteases"/>
    <property type="match status" value="1"/>
</dbReference>
<evidence type="ECO:0000256" key="7">
    <source>
        <dbReference type="ARBA" id="ARBA00022801"/>
    </source>
</evidence>
<dbReference type="PROSITE" id="PS50878">
    <property type="entry name" value="RT_POL"/>
    <property type="match status" value="1"/>
</dbReference>
<dbReference type="InterPro" id="IPR041588">
    <property type="entry name" value="Integrase_H2C2"/>
</dbReference>
<name>A0ABR3LS96_9TELE</name>
<evidence type="ECO:0000256" key="14">
    <source>
        <dbReference type="SAM" id="MobiDB-lite"/>
    </source>
</evidence>
<keyword evidence="20" id="KW-1185">Reference proteome</keyword>
<evidence type="ECO:0000259" key="17">
    <source>
        <dbReference type="PROSITE" id="PS50879"/>
    </source>
</evidence>
<dbReference type="InterPro" id="IPR012337">
    <property type="entry name" value="RNaseH-like_sf"/>
</dbReference>
<dbReference type="InterPro" id="IPR000477">
    <property type="entry name" value="RT_dom"/>
</dbReference>
<dbReference type="Pfam" id="PF17919">
    <property type="entry name" value="RT_RNaseH_2"/>
    <property type="match status" value="1"/>
</dbReference>
<dbReference type="PROSITE" id="PS00141">
    <property type="entry name" value="ASP_PROTEASE"/>
    <property type="match status" value="1"/>
</dbReference>
<dbReference type="InterPro" id="IPR001584">
    <property type="entry name" value="Integrase_cat-core"/>
</dbReference>
<dbReference type="InterPro" id="IPR001969">
    <property type="entry name" value="Aspartic_peptidase_AS"/>
</dbReference>
<dbReference type="InterPro" id="IPR002156">
    <property type="entry name" value="RNaseH_domain"/>
</dbReference>
<evidence type="ECO:0000259" key="18">
    <source>
        <dbReference type="PROSITE" id="PS50994"/>
    </source>
</evidence>
<keyword evidence="11" id="KW-0695">RNA-directed DNA polymerase</keyword>
<dbReference type="PANTHER" id="PTHR37984">
    <property type="entry name" value="PROTEIN CBG26694"/>
    <property type="match status" value="1"/>
</dbReference>
<dbReference type="SUPFAM" id="SSF50630">
    <property type="entry name" value="Acid proteases"/>
    <property type="match status" value="1"/>
</dbReference>
<dbReference type="CDD" id="cd00303">
    <property type="entry name" value="retropepsin_like"/>
    <property type="match status" value="1"/>
</dbReference>
<keyword evidence="7" id="KW-0378">Hydrolase</keyword>
<dbReference type="Gene3D" id="3.10.10.10">
    <property type="entry name" value="HIV Type 1 Reverse Transcriptase, subunit A, domain 1"/>
    <property type="match status" value="1"/>
</dbReference>
<dbReference type="PANTHER" id="PTHR37984:SF12">
    <property type="entry name" value="RIBONUCLEASE H"/>
    <property type="match status" value="1"/>
</dbReference>
<sequence length="1763" mass="197363">MGSNTKDSQTEPHHQIPANPLPTTTLDIPLPRDPTQPSQLTAELPERANVPQHISSQDPKVPESAVLVVCLPDEPHETSPDCLPVNAQAPVPKLLGNLIERGVAKKLYLTITLENEVRLEALVDTGADLTLMSSQLFDRLQTEAKRQNRTLKCQRCVLNVQSYSQNEVQLEQVAPIHLTIGPMSVVHPVYISPMDSYPLLIGKDLLDRFEPLLDFKQLKIWAQVREPLPPQSPRSLDTDCQVTEVMGNLAASCGNAPSHDPGSRTLLCAFQLAKDLGSDNPQVRAGLQLNDVTTTDIMLALWADNSAISLTLFNALKRHTPSIPIADKRTRFSLEPCLSTLVTAKSICALNLKWNSRCLTHYFLILPDLPQDVYIGADILIRLRAHVDLINEVIWAPMTSLPPTAPVNLENLASGQTIPEACTLINEQETVVPAYTKGVAVRLNLRCGQTLSHTLGFFQPSPECTELGLTIEATPLVEVTSRTVHILFNNCMALDIRVPKAYRLGWLVSYDFQDFELVLPIIGPIPASMIPEGSSVHTVSTVPFKIITLISVMPMVKEQVCRTELTGDKHLAVYTISSHPICKADSVTSPLTVHTTEDGATGEPFPGFETQVQQILKDADAIQEDADRHKLRQVLYKYKDSFAKDSLDCGLTDLHVVRIPTPPNAPPSFVKQYKIPLESYEPVQEIISSMLEKGIIRPCNSTYSAPIWPVLKPNGKWRPTIDYRKLNQQVPLSRWPMTQLEQEIPRIRGATIFSTLDVASGFWTIPVHPDDQHKLAFTFGNRQYTYRRCPFGYANAPAEFNIFLNKACPDARVRGNLIFVDDFLLKHKTVAEHLKEIDHVLQQLTTAGAKIALHKGQWCKSKVNYVGLLVGPQGIEPQTSRIQAIQNIKPPATVSELRSFLGVCNYSRQFIENYSDIARPLTAPLKKDCPFIWTDTQQNAMNELKRHLCTAPCLAHPDPQKEFYLDAGFSNHCLSAGLFQRHDQDRRVVAYASKTLLPPECKYSDCEKALLCTIWAIQRFSNYIGAQKVIIETCHQPVTFLNSQRIRDGVVTNARIATWLMTLQGRNVEARYAQNHKSALGNGLAACQSCSDDLPMMVAEAEDPSPQPLTCHRYFEEGVCQGMPTAYVDGCSYNHNGILKAGAGVLWLNDQPCPPQRFKLGAQSSQYAEIAAILITLQMASNHNIRDLLICTDSNYARLSFTCHLPNWKQNGFKTANNKSVKHQHLFQACDNITTKHDMTIYWKKVKGHSKQPGTDKDLNDQTDALAKTGALHGELWSPPDHPPTLNVTAITRSKRTQPITPPASQTLALAPQITDSDIANMQASDPSIQTIIHHLSDPSNHPITPAQLANNPTLKRLHNLKPMLRVLDNILLYVPDDTAVPRLVVPQSQRGVWLMYSHDTACAGHHGTRATYETLKEVAYWPSMQQDVAEYVKGCLICCQFQPANPNHRAPLQRRGVTFPWSDLQIDWVGPLPRSTRGNKYFLTVVCQFTKWVECLPAPNDTAQTTAYLLISHIFSRFGLPLRVNSDRGTHFTAEIMQQIWKTLGIHAQLHISQHPISSGQVERSNQSVVNMLRKYVSANQKDWDVKLPLVLMAIRATPQESTGVSPFELMTGRQMTLPLHLLYQPGDSNLVTAYTTHQYLNELHQHLRTTFAFAQQRLQKSAEGQKAYYDRKASHQELEVGDKIWYYRYAPPPQTTSNRISKKFLPRWTGPHEIVDKLSPVAYRIKLSRGQKESVLKWVHRNQIKKHVAAGRERQGGASTN</sequence>
<feature type="compositionally biased region" description="Low complexity" evidence="14">
    <location>
        <begin position="21"/>
        <end position="35"/>
    </location>
</feature>
<feature type="domain" description="Integrase catalytic" evidence="18">
    <location>
        <begin position="1457"/>
        <end position="1616"/>
    </location>
</feature>
<accession>A0ABR3LS96</accession>
<keyword evidence="8" id="KW-0460">Magnesium</keyword>
<dbReference type="InterPro" id="IPR050951">
    <property type="entry name" value="Retrovirus_Pol_polyprotein"/>
</dbReference>
<dbReference type="EC" id="3.1.26.4" evidence="2"/>
<evidence type="ECO:0000256" key="2">
    <source>
        <dbReference type="ARBA" id="ARBA00012180"/>
    </source>
</evidence>
<evidence type="ECO:0000256" key="4">
    <source>
        <dbReference type="ARBA" id="ARBA00022695"/>
    </source>
</evidence>
<organism evidence="19 20">
    <name type="scientific">Cirrhinus molitorella</name>
    <name type="common">mud carp</name>
    <dbReference type="NCBI Taxonomy" id="172907"/>
    <lineage>
        <taxon>Eukaryota</taxon>
        <taxon>Metazoa</taxon>
        <taxon>Chordata</taxon>
        <taxon>Craniata</taxon>
        <taxon>Vertebrata</taxon>
        <taxon>Euteleostomi</taxon>
        <taxon>Actinopterygii</taxon>
        <taxon>Neopterygii</taxon>
        <taxon>Teleostei</taxon>
        <taxon>Ostariophysi</taxon>
        <taxon>Cypriniformes</taxon>
        <taxon>Cyprinidae</taxon>
        <taxon>Labeoninae</taxon>
        <taxon>Labeonini</taxon>
        <taxon>Cirrhinus</taxon>
    </lineage>
</organism>
<feature type="domain" description="Peptidase A2" evidence="15">
    <location>
        <begin position="119"/>
        <end position="205"/>
    </location>
</feature>
<dbReference type="Gene3D" id="3.10.20.370">
    <property type="match status" value="1"/>
</dbReference>
<dbReference type="Gene3D" id="1.10.340.70">
    <property type="match status" value="1"/>
</dbReference>
<dbReference type="InterPro" id="IPR043128">
    <property type="entry name" value="Rev_trsase/Diguanyl_cyclase"/>
</dbReference>
<dbReference type="Proteomes" id="UP001558613">
    <property type="component" value="Unassembled WGS sequence"/>
</dbReference>
<dbReference type="Pfam" id="PF00665">
    <property type="entry name" value="rve"/>
    <property type="match status" value="1"/>
</dbReference>
<proteinExistence type="inferred from homology"/>
<evidence type="ECO:0000256" key="6">
    <source>
        <dbReference type="ARBA" id="ARBA00022759"/>
    </source>
</evidence>
<dbReference type="Pfam" id="PF00075">
    <property type="entry name" value="RNase_H"/>
    <property type="match status" value="1"/>
</dbReference>
<dbReference type="Gene3D" id="3.30.420.10">
    <property type="entry name" value="Ribonuclease H-like superfamily/Ribonuclease H"/>
    <property type="match status" value="2"/>
</dbReference>
<keyword evidence="12" id="KW-0233">DNA recombination</keyword>
<keyword evidence="10" id="KW-0229">DNA integration</keyword>
<dbReference type="InterPro" id="IPR036397">
    <property type="entry name" value="RNaseH_sf"/>
</dbReference>
<reference evidence="19 20" key="1">
    <citation type="submission" date="2023-09" db="EMBL/GenBank/DDBJ databases">
        <authorList>
            <person name="Wang M."/>
        </authorList>
    </citation>
    <scope>NUCLEOTIDE SEQUENCE [LARGE SCALE GENOMIC DNA]</scope>
    <source>
        <strain evidence="19">GT-2023</strain>
        <tissue evidence="19">Liver</tissue>
    </source>
</reference>
<evidence type="ECO:0000259" key="15">
    <source>
        <dbReference type="PROSITE" id="PS50175"/>
    </source>
</evidence>
<evidence type="ECO:0000313" key="20">
    <source>
        <dbReference type="Proteomes" id="UP001558613"/>
    </source>
</evidence>
<dbReference type="PROSITE" id="PS50175">
    <property type="entry name" value="ASP_PROT_RETROV"/>
    <property type="match status" value="1"/>
</dbReference>
<evidence type="ECO:0000256" key="12">
    <source>
        <dbReference type="ARBA" id="ARBA00023172"/>
    </source>
</evidence>
<dbReference type="CDD" id="cd09280">
    <property type="entry name" value="RNase_HI_eukaryote_like"/>
    <property type="match status" value="1"/>
</dbReference>
<dbReference type="EMBL" id="JAYMGO010000020">
    <property type="protein sequence ID" value="KAL1254328.1"/>
    <property type="molecule type" value="Genomic_DNA"/>
</dbReference>
<dbReference type="Pfam" id="PF00078">
    <property type="entry name" value="RVT_1"/>
    <property type="match status" value="1"/>
</dbReference>
<keyword evidence="5" id="KW-0540">Nuclease</keyword>
<keyword evidence="9" id="KW-0694">RNA-binding</keyword>
<dbReference type="Gene3D" id="3.30.70.270">
    <property type="match status" value="2"/>
</dbReference>
<dbReference type="InterPro" id="IPR001995">
    <property type="entry name" value="Peptidase_A2_cat"/>
</dbReference>
<dbReference type="PROSITE" id="PS50994">
    <property type="entry name" value="INTEGRASE"/>
    <property type="match status" value="1"/>
</dbReference>
<evidence type="ECO:0000256" key="5">
    <source>
        <dbReference type="ARBA" id="ARBA00022722"/>
    </source>
</evidence>
<comment type="caution">
    <text evidence="19">The sequence shown here is derived from an EMBL/GenBank/DDBJ whole genome shotgun (WGS) entry which is preliminary data.</text>
</comment>
<evidence type="ECO:0000256" key="11">
    <source>
        <dbReference type="ARBA" id="ARBA00022918"/>
    </source>
</evidence>
<dbReference type="InterPro" id="IPR043502">
    <property type="entry name" value="DNA/RNA_pol_sf"/>
</dbReference>
<evidence type="ECO:0000256" key="3">
    <source>
        <dbReference type="ARBA" id="ARBA00022679"/>
    </source>
</evidence>
<comment type="similarity">
    <text evidence="1">Belongs to the beta type-B retroviral polymerase family. HERV class-II K(HML-2) pol subfamily.</text>
</comment>
<evidence type="ECO:0000256" key="9">
    <source>
        <dbReference type="ARBA" id="ARBA00022884"/>
    </source>
</evidence>
<dbReference type="Pfam" id="PF17921">
    <property type="entry name" value="Integrase_H2C2"/>
    <property type="match status" value="1"/>
</dbReference>
<protein>
    <recommendedName>
        <fullName evidence="13">Gypsy retrotransposon integrase-like protein 1</fullName>
        <ecNumber evidence="2">3.1.26.4</ecNumber>
    </recommendedName>
</protein>
<feature type="region of interest" description="Disordered" evidence="14">
    <location>
        <begin position="1"/>
        <end position="43"/>
    </location>
</feature>
<evidence type="ECO:0000256" key="1">
    <source>
        <dbReference type="ARBA" id="ARBA00010879"/>
    </source>
</evidence>
<evidence type="ECO:0000256" key="10">
    <source>
        <dbReference type="ARBA" id="ARBA00022908"/>
    </source>
</evidence>
<dbReference type="InterPro" id="IPR041577">
    <property type="entry name" value="RT_RNaseH_2"/>
</dbReference>
<keyword evidence="6" id="KW-0255">Endonuclease</keyword>
<dbReference type="InterPro" id="IPR021109">
    <property type="entry name" value="Peptidase_aspartic_dom_sf"/>
</dbReference>
<feature type="domain" description="Reverse transcriptase" evidence="16">
    <location>
        <begin position="691"/>
        <end position="870"/>
    </location>
</feature>
<gene>
    <name evidence="19" type="ORF">QQF64_016557</name>
</gene>